<evidence type="ECO:0000256" key="4">
    <source>
        <dbReference type="ARBA" id="ARBA00022898"/>
    </source>
</evidence>
<protein>
    <recommendedName>
        <fullName evidence="3">8-amino-7-oxononanoate synthase</fullName>
        <ecNumber evidence="2">4.4.1.13</ecNumber>
    </recommendedName>
    <alternativeName>
        <fullName evidence="6">Alpha-oxoamine synthase</fullName>
    </alternativeName>
</protein>
<dbReference type="InterPro" id="IPR027619">
    <property type="entry name" value="C-S_lyase_PatB-like"/>
</dbReference>
<dbReference type="NCBIfam" id="TIGR04350">
    <property type="entry name" value="C_S_lyase_PatB"/>
    <property type="match status" value="1"/>
</dbReference>
<dbReference type="InterPro" id="IPR051798">
    <property type="entry name" value="Class-II_PLP-Dep_Aminotrans"/>
</dbReference>
<accession>A0A7X3MNX1</accession>
<name>A0A7X3MNX1_9HYPH</name>
<evidence type="ECO:0000256" key="5">
    <source>
        <dbReference type="ARBA" id="ARBA00023239"/>
    </source>
</evidence>
<organism evidence="9 10">
    <name type="scientific">Microvirga makkahensis</name>
    <dbReference type="NCBI Taxonomy" id="1128670"/>
    <lineage>
        <taxon>Bacteria</taxon>
        <taxon>Pseudomonadati</taxon>
        <taxon>Pseudomonadota</taxon>
        <taxon>Alphaproteobacteria</taxon>
        <taxon>Hyphomicrobiales</taxon>
        <taxon>Methylobacteriaceae</taxon>
        <taxon>Microvirga</taxon>
    </lineage>
</organism>
<dbReference type="InterPro" id="IPR004839">
    <property type="entry name" value="Aminotransferase_I/II_large"/>
</dbReference>
<gene>
    <name evidence="9" type="ORF">GR328_02365</name>
</gene>
<dbReference type="Proteomes" id="UP000436483">
    <property type="component" value="Unassembled WGS sequence"/>
</dbReference>
<evidence type="ECO:0000259" key="8">
    <source>
        <dbReference type="Pfam" id="PF00155"/>
    </source>
</evidence>
<evidence type="ECO:0000256" key="2">
    <source>
        <dbReference type="ARBA" id="ARBA00012224"/>
    </source>
</evidence>
<dbReference type="Pfam" id="PF00155">
    <property type="entry name" value="Aminotran_1_2"/>
    <property type="match status" value="1"/>
</dbReference>
<evidence type="ECO:0000313" key="9">
    <source>
        <dbReference type="EMBL" id="MXQ10315.1"/>
    </source>
</evidence>
<feature type="domain" description="Aminotransferase class I/classII large" evidence="8">
    <location>
        <begin position="66"/>
        <end position="408"/>
    </location>
</feature>
<dbReference type="GO" id="GO:0030170">
    <property type="term" value="F:pyridoxal phosphate binding"/>
    <property type="evidence" value="ECO:0007669"/>
    <property type="project" value="InterPro"/>
</dbReference>
<reference evidence="9 10" key="2">
    <citation type="submission" date="2020-01" db="EMBL/GenBank/DDBJ databases">
        <title>Microvirga sp. nov., an arsenate reduction bacterium isolated from Tibet hotspring sediments.</title>
        <authorList>
            <person name="Xian W.-D."/>
            <person name="Li W.-J."/>
        </authorList>
    </citation>
    <scope>NUCLEOTIDE SEQUENCE [LARGE SCALE GENOMIC DNA]</scope>
    <source>
        <strain evidence="9 10">KCTC 23863</strain>
    </source>
</reference>
<comment type="similarity">
    <text evidence="7">Belongs to the class-II pyridoxal-phosphate-dependent aminotransferase family. MalY/PatB cystathionine beta-lyase subfamily.</text>
</comment>
<dbReference type="GO" id="GO:0047804">
    <property type="term" value="F:cysteine-S-conjugate beta-lyase activity"/>
    <property type="evidence" value="ECO:0007669"/>
    <property type="project" value="UniProtKB-EC"/>
</dbReference>
<dbReference type="SUPFAM" id="SSF53383">
    <property type="entry name" value="PLP-dependent transferases"/>
    <property type="match status" value="1"/>
</dbReference>
<keyword evidence="5 9" id="KW-0456">Lyase</keyword>
<dbReference type="OrthoDB" id="3224382at2"/>
<dbReference type="PANTHER" id="PTHR43525:SF1">
    <property type="entry name" value="PROTEIN MALY"/>
    <property type="match status" value="1"/>
</dbReference>
<comment type="cofactor">
    <cofactor evidence="1">
        <name>pyridoxal 5'-phosphate</name>
        <dbReference type="ChEBI" id="CHEBI:597326"/>
    </cofactor>
</comment>
<dbReference type="InterPro" id="IPR015421">
    <property type="entry name" value="PyrdxlP-dep_Trfase_major"/>
</dbReference>
<dbReference type="AlphaFoldDB" id="A0A7X3MNX1"/>
<keyword evidence="10" id="KW-1185">Reference proteome</keyword>
<dbReference type="Gene3D" id="3.40.640.10">
    <property type="entry name" value="Type I PLP-dependent aspartate aminotransferase-like (Major domain)"/>
    <property type="match status" value="1"/>
</dbReference>
<dbReference type="InterPro" id="IPR015422">
    <property type="entry name" value="PyrdxlP-dep_Trfase_small"/>
</dbReference>
<dbReference type="Gene3D" id="3.90.1150.10">
    <property type="entry name" value="Aspartate Aminotransferase, domain 1"/>
    <property type="match status" value="1"/>
</dbReference>
<dbReference type="EMBL" id="WURB01000001">
    <property type="protein sequence ID" value="MXQ10315.1"/>
    <property type="molecule type" value="Genomic_DNA"/>
</dbReference>
<dbReference type="CDD" id="cd00609">
    <property type="entry name" value="AAT_like"/>
    <property type="match status" value="1"/>
</dbReference>
<reference evidence="9 10" key="1">
    <citation type="submission" date="2019-12" db="EMBL/GenBank/DDBJ databases">
        <authorList>
            <person name="Yuan C.-G."/>
        </authorList>
    </citation>
    <scope>NUCLEOTIDE SEQUENCE [LARGE SCALE GENOMIC DNA]</scope>
    <source>
        <strain evidence="9 10">KCTC 23863</strain>
    </source>
</reference>
<evidence type="ECO:0000256" key="7">
    <source>
        <dbReference type="ARBA" id="ARBA00037974"/>
    </source>
</evidence>
<evidence type="ECO:0000256" key="6">
    <source>
        <dbReference type="ARBA" id="ARBA00031658"/>
    </source>
</evidence>
<sequence>MQVNSPVTILHRRSPERADKDFDFDEIIDRRSSNSVKWACSGKLLTPEECAADPLPMWVADMDFKAPQTVLDALTDAVRHGILGYPGGVPKSYVDAVINWQARRFGWDVSPDWLLQTPGVVTALKTIIQAFSQAGDTILIQPPVYAHFHDDPVLNGRRLAYAPLVLTEGGYRFDEKVFEAAIRDNTKIFILCSPHNPTGNVWSEEELRAMGEICARHGVLVVADEIHEDFVLNPQKRHVPFASLGDAFAQNSFTCTAPSKTFNLAGLQTANVIVPNPRLRGELRRQLERNGSGQVNVLGMVAAEAAYAHGEPWLEAMLDYVRANREHFARAINDATTRIRVLPSDSLYLSWMDCRGLGLTAPELRTFMLTRAGVWLDHGSKFGADGEGFMRVNLGCPRATVDEAITRITGAVASYP</sequence>
<evidence type="ECO:0000313" key="10">
    <source>
        <dbReference type="Proteomes" id="UP000436483"/>
    </source>
</evidence>
<dbReference type="InterPro" id="IPR015424">
    <property type="entry name" value="PyrdxlP-dep_Trfase"/>
</dbReference>
<dbReference type="EC" id="4.4.1.13" evidence="2"/>
<evidence type="ECO:0000256" key="1">
    <source>
        <dbReference type="ARBA" id="ARBA00001933"/>
    </source>
</evidence>
<proteinExistence type="inferred from homology"/>
<comment type="caution">
    <text evidence="9">The sequence shown here is derived from an EMBL/GenBank/DDBJ whole genome shotgun (WGS) entry which is preliminary data.</text>
</comment>
<dbReference type="PANTHER" id="PTHR43525">
    <property type="entry name" value="PROTEIN MALY"/>
    <property type="match status" value="1"/>
</dbReference>
<evidence type="ECO:0000256" key="3">
    <source>
        <dbReference type="ARBA" id="ARBA00016004"/>
    </source>
</evidence>
<keyword evidence="4" id="KW-0663">Pyridoxal phosphate</keyword>